<evidence type="ECO:0000256" key="1">
    <source>
        <dbReference type="SAM" id="MobiDB-lite"/>
    </source>
</evidence>
<keyword evidence="3" id="KW-1185">Reference proteome</keyword>
<reference evidence="2 3" key="1">
    <citation type="submission" date="2019-12" db="EMBL/GenBank/DDBJ databases">
        <authorList>
            <person name="Alioto T."/>
            <person name="Alioto T."/>
            <person name="Gomez Garrido J."/>
        </authorList>
    </citation>
    <scope>NUCLEOTIDE SEQUENCE [LARGE SCALE GENOMIC DNA]</scope>
</reference>
<comment type="caution">
    <text evidence="2">The sequence shown here is derived from an EMBL/GenBank/DDBJ whole genome shotgun (WGS) entry which is preliminary data.</text>
</comment>
<protein>
    <submittedName>
        <fullName evidence="2">Uncharacterized protein</fullName>
    </submittedName>
</protein>
<accession>A0A8S0PJ11</accession>
<feature type="region of interest" description="Disordered" evidence="1">
    <location>
        <begin position="1"/>
        <end position="25"/>
    </location>
</feature>
<sequence>MDKIPDCRLIGARGRGSSNDNVHEDRQMQFMPMPMVAGETQTGMLRSRPAATLVDELQDIDEAESSRLRVKRHDITDL</sequence>
<dbReference type="Proteomes" id="UP000594638">
    <property type="component" value="Unassembled WGS sequence"/>
</dbReference>
<proteinExistence type="predicted"/>
<evidence type="ECO:0000313" key="2">
    <source>
        <dbReference type="EMBL" id="CAA2952336.1"/>
    </source>
</evidence>
<name>A0A8S0PJ11_OLEEU</name>
<dbReference type="EMBL" id="CACTIH010000082">
    <property type="protein sequence ID" value="CAA2952336.1"/>
    <property type="molecule type" value="Genomic_DNA"/>
</dbReference>
<dbReference type="AlphaFoldDB" id="A0A8S0PJ11"/>
<organism evidence="2 3">
    <name type="scientific">Olea europaea subsp. europaea</name>
    <dbReference type="NCBI Taxonomy" id="158383"/>
    <lineage>
        <taxon>Eukaryota</taxon>
        <taxon>Viridiplantae</taxon>
        <taxon>Streptophyta</taxon>
        <taxon>Embryophyta</taxon>
        <taxon>Tracheophyta</taxon>
        <taxon>Spermatophyta</taxon>
        <taxon>Magnoliopsida</taxon>
        <taxon>eudicotyledons</taxon>
        <taxon>Gunneridae</taxon>
        <taxon>Pentapetalae</taxon>
        <taxon>asterids</taxon>
        <taxon>lamiids</taxon>
        <taxon>Lamiales</taxon>
        <taxon>Oleaceae</taxon>
        <taxon>Oleeae</taxon>
        <taxon>Olea</taxon>
    </lineage>
</organism>
<gene>
    <name evidence="2" type="ORF">OLEA9_A013275</name>
</gene>
<dbReference type="Gramene" id="OE9A013275T1">
    <property type="protein sequence ID" value="OE9A013275C1"/>
    <property type="gene ID" value="OE9A013275"/>
</dbReference>
<evidence type="ECO:0000313" key="3">
    <source>
        <dbReference type="Proteomes" id="UP000594638"/>
    </source>
</evidence>